<gene>
    <name evidence="1" type="ORF">IMZ38_04215</name>
</gene>
<dbReference type="OrthoDB" id="30879at2157"/>
<dbReference type="RefSeq" id="WP_193435669.1">
    <property type="nucleotide sequence ID" value="NZ_CP063144.1"/>
</dbReference>
<evidence type="ECO:0000313" key="1">
    <source>
        <dbReference type="EMBL" id="QOR93862.1"/>
    </source>
</evidence>
<dbReference type="Pfam" id="PF09958">
    <property type="entry name" value="DUF2192"/>
    <property type="match status" value="1"/>
</dbReference>
<name>A0A7M1US64_9CREN</name>
<reference evidence="1 2" key="1">
    <citation type="submission" date="2020-10" db="EMBL/GenBank/DDBJ databases">
        <title>Complete genome sequence of Thermosphaera aggregans strain 3507.</title>
        <authorList>
            <person name="Zayulina K.S."/>
            <person name="Elcheninov A.G."/>
            <person name="Toshchakov S.V."/>
            <person name="Kublanov I.V."/>
            <person name="Kochetkova T.V."/>
        </authorList>
    </citation>
    <scope>NUCLEOTIDE SEQUENCE [LARGE SCALE GENOMIC DNA]</scope>
    <source>
        <strain evidence="1 2">3507</strain>
    </source>
</reference>
<organism evidence="1 2">
    <name type="scientific">Thermosphaera chiliense</name>
    <dbReference type="NCBI Taxonomy" id="3402707"/>
    <lineage>
        <taxon>Archaea</taxon>
        <taxon>Thermoproteota</taxon>
        <taxon>Thermoprotei</taxon>
        <taxon>Desulfurococcales</taxon>
        <taxon>Desulfurococcaceae</taxon>
        <taxon>Thermosphaera</taxon>
    </lineage>
</organism>
<dbReference type="Proteomes" id="UP000593766">
    <property type="component" value="Chromosome"/>
</dbReference>
<accession>A0A7M1US64</accession>
<sequence>MRERSPYKRRIQIAVSILSELSKRTGELNRPYVVDFLRKTYERQGLQPIRGKALPQDIYDKEMATIYVVGKHGLNLHEEYPELFEKVFYLEESYEKAVENVLKGDFETARKILKEVSSTGVIDSNTVARMLRIPLTKLVLGFAKEEEFATILRKTMEAFPEEEATVLKYARFYVAFKLAEMIFRGEVKSREYKEALKKALAIRIGFPKATPSDDYVKAIAESVFELSDQDLKDILKKPSEAANTSDKEKSS</sequence>
<dbReference type="EMBL" id="CP063144">
    <property type="protein sequence ID" value="QOR93862.1"/>
    <property type="molecule type" value="Genomic_DNA"/>
</dbReference>
<dbReference type="InterPro" id="IPR018693">
    <property type="entry name" value="DUF2192"/>
</dbReference>
<dbReference type="GeneID" id="59454595"/>
<keyword evidence="2" id="KW-1185">Reference proteome</keyword>
<evidence type="ECO:0000313" key="2">
    <source>
        <dbReference type="Proteomes" id="UP000593766"/>
    </source>
</evidence>
<proteinExistence type="predicted"/>
<dbReference type="KEGG" id="tcs:IMZ38_04215"/>
<dbReference type="AlphaFoldDB" id="A0A7M1US64"/>
<protein>
    <submittedName>
        <fullName evidence="1">DUF2192 domain-containing protein</fullName>
    </submittedName>
</protein>